<dbReference type="InterPro" id="IPR051992">
    <property type="entry name" value="OxStress_Response_Reg"/>
</dbReference>
<dbReference type="Proteomes" id="UP001497480">
    <property type="component" value="Unassembled WGS sequence"/>
</dbReference>
<feature type="region of interest" description="Disordered" evidence="3">
    <location>
        <begin position="42"/>
        <end position="82"/>
    </location>
</feature>
<accession>A0AAV1VWS5</accession>
<evidence type="ECO:0000256" key="2">
    <source>
        <dbReference type="ARBA" id="ARBA00023242"/>
    </source>
</evidence>
<dbReference type="GO" id="GO:0005634">
    <property type="term" value="C:nucleus"/>
    <property type="evidence" value="ECO:0007669"/>
    <property type="project" value="UniProtKB-SubCell"/>
</dbReference>
<reference evidence="4 5" key="1">
    <citation type="submission" date="2024-03" db="EMBL/GenBank/DDBJ databases">
        <authorList>
            <person name="Martinez-Hernandez J."/>
        </authorList>
    </citation>
    <scope>NUCLEOTIDE SEQUENCE [LARGE SCALE GENOMIC DNA]</scope>
</reference>
<dbReference type="GO" id="GO:0006950">
    <property type="term" value="P:response to stress"/>
    <property type="evidence" value="ECO:0007669"/>
    <property type="project" value="UniProtKB-ARBA"/>
</dbReference>
<dbReference type="AlphaFoldDB" id="A0AAV1VWS5"/>
<evidence type="ECO:0000256" key="1">
    <source>
        <dbReference type="ARBA" id="ARBA00004123"/>
    </source>
</evidence>
<comment type="caution">
    <text evidence="4">The sequence shown here is derived from an EMBL/GenBank/DDBJ whole genome shotgun (WGS) entry which is preliminary data.</text>
</comment>
<evidence type="ECO:0000256" key="3">
    <source>
        <dbReference type="SAM" id="MobiDB-lite"/>
    </source>
</evidence>
<keyword evidence="2" id="KW-0539">Nucleus</keyword>
<comment type="subcellular location">
    <subcellularLocation>
        <location evidence="1">Nucleus</location>
    </subcellularLocation>
</comment>
<keyword evidence="5" id="KW-1185">Reference proteome</keyword>
<feature type="compositionally biased region" description="Low complexity" evidence="3">
    <location>
        <begin position="42"/>
        <end position="61"/>
    </location>
</feature>
<sequence length="212" mass="23155">MKGISISKNKLKIREMQQKMNNNSTMIVARGKRQFHEYDFEGSFSSSSSVSGVSSDLSLDSDSGEEITSLFSSSSSSSSSPGDFVVDPLSDMSSLIQKLPIKRGLSKFYQGKSQSFTSLASVGSLEDLSKPENPYKKKLKSCKSSREDLAELFCTRNAIPRTCSKKGLHSRGSCTSLNARRVGDNFMGNRPPIPTHISTTNIIMPNQSSLFA</sequence>
<evidence type="ECO:0008006" key="6">
    <source>
        <dbReference type="Google" id="ProtNLM"/>
    </source>
</evidence>
<dbReference type="EMBL" id="CAXHTB010000002">
    <property type="protein sequence ID" value="CAL0301395.1"/>
    <property type="molecule type" value="Genomic_DNA"/>
</dbReference>
<dbReference type="PANTHER" id="PTHR33172:SF29">
    <property type="entry name" value="OS06G0559400 PROTEIN"/>
    <property type="match status" value="1"/>
</dbReference>
<name>A0AAV1VWS5_LUPLU</name>
<proteinExistence type="predicted"/>
<protein>
    <recommendedName>
        <fullName evidence="6">Oxidative stress 3</fullName>
    </recommendedName>
</protein>
<evidence type="ECO:0000313" key="4">
    <source>
        <dbReference type="EMBL" id="CAL0301395.1"/>
    </source>
</evidence>
<gene>
    <name evidence="4" type="ORF">LLUT_LOCUS2455</name>
</gene>
<evidence type="ECO:0000313" key="5">
    <source>
        <dbReference type="Proteomes" id="UP001497480"/>
    </source>
</evidence>
<organism evidence="4 5">
    <name type="scientific">Lupinus luteus</name>
    <name type="common">European yellow lupine</name>
    <dbReference type="NCBI Taxonomy" id="3873"/>
    <lineage>
        <taxon>Eukaryota</taxon>
        <taxon>Viridiplantae</taxon>
        <taxon>Streptophyta</taxon>
        <taxon>Embryophyta</taxon>
        <taxon>Tracheophyta</taxon>
        <taxon>Spermatophyta</taxon>
        <taxon>Magnoliopsida</taxon>
        <taxon>eudicotyledons</taxon>
        <taxon>Gunneridae</taxon>
        <taxon>Pentapetalae</taxon>
        <taxon>rosids</taxon>
        <taxon>fabids</taxon>
        <taxon>Fabales</taxon>
        <taxon>Fabaceae</taxon>
        <taxon>Papilionoideae</taxon>
        <taxon>50 kb inversion clade</taxon>
        <taxon>genistoids sensu lato</taxon>
        <taxon>core genistoids</taxon>
        <taxon>Genisteae</taxon>
        <taxon>Lupinus</taxon>
    </lineage>
</organism>
<dbReference type="PANTHER" id="PTHR33172">
    <property type="entry name" value="OS08G0516900 PROTEIN"/>
    <property type="match status" value="1"/>
</dbReference>